<evidence type="ECO:0000256" key="3">
    <source>
        <dbReference type="ARBA" id="ARBA00022630"/>
    </source>
</evidence>
<proteinExistence type="inferred from homology"/>
<dbReference type="PANTHER" id="PTHR30546:SF23">
    <property type="entry name" value="FLAVOPROTEIN-LIKE PROTEIN YCP4-RELATED"/>
    <property type="match status" value="1"/>
</dbReference>
<dbReference type="Proteomes" id="UP000304912">
    <property type="component" value="Chromosome"/>
</dbReference>
<evidence type="ECO:0000313" key="7">
    <source>
        <dbReference type="Proteomes" id="UP000304912"/>
    </source>
</evidence>
<dbReference type="KEGG" id="salk:FBQ74_07740"/>
<dbReference type="EC" id="1.6.5.2" evidence="6"/>
<evidence type="ECO:0000256" key="2">
    <source>
        <dbReference type="ARBA" id="ARBA00006961"/>
    </source>
</evidence>
<keyword evidence="4" id="KW-0288">FMN</keyword>
<dbReference type="PROSITE" id="PS00201">
    <property type="entry name" value="FLAVODOXIN"/>
    <property type="match status" value="1"/>
</dbReference>
<evidence type="ECO:0000256" key="4">
    <source>
        <dbReference type="ARBA" id="ARBA00022643"/>
    </source>
</evidence>
<dbReference type="GO" id="GO:0009055">
    <property type="term" value="F:electron transfer activity"/>
    <property type="evidence" value="ECO:0007669"/>
    <property type="project" value="InterPro"/>
</dbReference>
<comment type="similarity">
    <text evidence="2">Belongs to the WrbA family.</text>
</comment>
<keyword evidence="7" id="KW-1185">Reference proteome</keyword>
<reference evidence="6 7" key="1">
    <citation type="submission" date="2019-04" db="EMBL/GenBank/DDBJ databases">
        <title>Salinimonas iocasae sp. nov., a halophilic bacterium isolated from the outer tube casing of tubeworms in Okinawa Trough.</title>
        <authorList>
            <person name="Zhang H."/>
            <person name="Wang H."/>
            <person name="Li C."/>
        </authorList>
    </citation>
    <scope>NUCLEOTIDE SEQUENCE [LARGE SCALE GENOMIC DNA]</scope>
    <source>
        <strain evidence="6 7">KX18D6</strain>
    </source>
</reference>
<organism evidence="6 7">
    <name type="scientific">Salinimonas iocasae</name>
    <dbReference type="NCBI Taxonomy" id="2572577"/>
    <lineage>
        <taxon>Bacteria</taxon>
        <taxon>Pseudomonadati</taxon>
        <taxon>Pseudomonadota</taxon>
        <taxon>Gammaproteobacteria</taxon>
        <taxon>Alteromonadales</taxon>
        <taxon>Alteromonadaceae</taxon>
        <taxon>Alteromonas/Salinimonas group</taxon>
        <taxon>Salinimonas</taxon>
    </lineage>
</organism>
<dbReference type="PROSITE" id="PS50902">
    <property type="entry name" value="FLAVODOXIN_LIKE"/>
    <property type="match status" value="1"/>
</dbReference>
<dbReference type="NCBIfam" id="TIGR01755">
    <property type="entry name" value="flav_wrbA"/>
    <property type="match status" value="1"/>
</dbReference>
<dbReference type="FunFam" id="3.40.50.360:FF:000001">
    <property type="entry name" value="NAD(P)H dehydrogenase (Quinone) FQR1-like"/>
    <property type="match status" value="1"/>
</dbReference>
<feature type="domain" description="Flavodoxin-like" evidence="5">
    <location>
        <begin position="4"/>
        <end position="186"/>
    </location>
</feature>
<dbReference type="GO" id="GO:0016020">
    <property type="term" value="C:membrane"/>
    <property type="evidence" value="ECO:0007669"/>
    <property type="project" value="TreeGrafter"/>
</dbReference>
<accession>A0A5B7YCX0</accession>
<protein>
    <submittedName>
        <fullName evidence="6">NAD(P)H:quinone oxidoreductase</fullName>
        <ecNumber evidence="6">1.6.5.2</ecNumber>
    </submittedName>
</protein>
<dbReference type="InterPro" id="IPR008254">
    <property type="entry name" value="Flavodoxin/NO_synth"/>
</dbReference>
<name>A0A5B7YCX0_9ALTE</name>
<keyword evidence="6" id="KW-0560">Oxidoreductase</keyword>
<dbReference type="InterPro" id="IPR010089">
    <property type="entry name" value="Flavoprotein_WrbA-like"/>
</dbReference>
<dbReference type="SUPFAM" id="SSF52218">
    <property type="entry name" value="Flavoproteins"/>
    <property type="match status" value="1"/>
</dbReference>
<keyword evidence="3" id="KW-0285">Flavoprotein</keyword>
<gene>
    <name evidence="6" type="primary">wrbA</name>
    <name evidence="6" type="ORF">FBQ74_07740</name>
</gene>
<dbReference type="InterPro" id="IPR029039">
    <property type="entry name" value="Flavoprotein-like_sf"/>
</dbReference>
<sequence>MTDILVLYYSRHGTTEALARQIAKGIEKTPCQARIRTVPPLRDYQSSEIQHVPENGPPFVSKADLNECAGLAMGSPTRFGNMAAPLKHFLDSTSEEWLKGALIDKPCSVFTSSASMHGGQETTLLTMAIPLIHHGMIFCGIPYSESALHDTQTGGTPYGASHVSGLDNNGLSEHEKQLAMALGQRLATLTLQLEKSK</sequence>
<dbReference type="RefSeq" id="WP_139756130.1">
    <property type="nucleotide sequence ID" value="NZ_CP039852.1"/>
</dbReference>
<evidence type="ECO:0000259" key="5">
    <source>
        <dbReference type="PROSITE" id="PS50902"/>
    </source>
</evidence>
<dbReference type="AlphaFoldDB" id="A0A5B7YCX0"/>
<dbReference type="Pfam" id="PF03358">
    <property type="entry name" value="FMN_red"/>
    <property type="match status" value="1"/>
</dbReference>
<dbReference type="OrthoDB" id="9801479at2"/>
<dbReference type="NCBIfam" id="NF002999">
    <property type="entry name" value="PRK03767.1"/>
    <property type="match status" value="1"/>
</dbReference>
<dbReference type="GO" id="GO:0010181">
    <property type="term" value="F:FMN binding"/>
    <property type="evidence" value="ECO:0007669"/>
    <property type="project" value="InterPro"/>
</dbReference>
<dbReference type="PANTHER" id="PTHR30546">
    <property type="entry name" value="FLAVODOXIN-RELATED PROTEIN WRBA-RELATED"/>
    <property type="match status" value="1"/>
</dbReference>
<dbReference type="InterPro" id="IPR005025">
    <property type="entry name" value="FMN_Rdtase-like_dom"/>
</dbReference>
<evidence type="ECO:0000256" key="1">
    <source>
        <dbReference type="ARBA" id="ARBA00001917"/>
    </source>
</evidence>
<comment type="cofactor">
    <cofactor evidence="1">
        <name>FMN</name>
        <dbReference type="ChEBI" id="CHEBI:58210"/>
    </cofactor>
</comment>
<evidence type="ECO:0000313" key="6">
    <source>
        <dbReference type="EMBL" id="QCZ93385.1"/>
    </source>
</evidence>
<dbReference type="EMBL" id="CP039852">
    <property type="protein sequence ID" value="QCZ93385.1"/>
    <property type="molecule type" value="Genomic_DNA"/>
</dbReference>
<dbReference type="InterPro" id="IPR001226">
    <property type="entry name" value="Flavodoxin_CS"/>
</dbReference>
<dbReference type="Gene3D" id="3.40.50.360">
    <property type="match status" value="1"/>
</dbReference>
<dbReference type="GO" id="GO:0003955">
    <property type="term" value="F:NAD(P)H dehydrogenase (quinone) activity"/>
    <property type="evidence" value="ECO:0007669"/>
    <property type="project" value="UniProtKB-EC"/>
</dbReference>